<evidence type="ECO:0000313" key="3">
    <source>
        <dbReference type="EMBL" id="AEH09700.1"/>
    </source>
</evidence>
<evidence type="ECO:0000313" key="4">
    <source>
        <dbReference type="Proteomes" id="UP000001549"/>
    </source>
</evidence>
<proteinExistence type="predicted"/>
<name>F8B0F1_9ACTN</name>
<evidence type="ECO:0000256" key="1">
    <source>
        <dbReference type="SAM" id="MobiDB-lite"/>
    </source>
</evidence>
<keyword evidence="2" id="KW-0812">Transmembrane</keyword>
<protein>
    <submittedName>
        <fullName evidence="3">Uncharacterized protein</fullName>
    </submittedName>
</protein>
<gene>
    <name evidence="3" type="ordered locus">FsymDg_2309</name>
</gene>
<keyword evidence="2" id="KW-0472">Membrane</keyword>
<dbReference type="EMBL" id="CP002801">
    <property type="protein sequence ID" value="AEH09700.1"/>
    <property type="molecule type" value="Genomic_DNA"/>
</dbReference>
<dbReference type="RefSeq" id="WP_013873630.1">
    <property type="nucleotide sequence ID" value="NC_015656.1"/>
</dbReference>
<reference evidence="3 4" key="1">
    <citation type="submission" date="2011-05" db="EMBL/GenBank/DDBJ databases">
        <title>Complete sequence of chromosome of Frankia symbiont of Datisca glomerata.</title>
        <authorList>
            <consortium name="US DOE Joint Genome Institute"/>
            <person name="Lucas S."/>
            <person name="Han J."/>
            <person name="Lapidus A."/>
            <person name="Cheng J.-F."/>
            <person name="Goodwin L."/>
            <person name="Pitluck S."/>
            <person name="Peters L."/>
            <person name="Mikhailova N."/>
            <person name="Chertkov O."/>
            <person name="Teshima H."/>
            <person name="Han C."/>
            <person name="Tapia R."/>
            <person name="Land M."/>
            <person name="Hauser L."/>
            <person name="Kyrpides N."/>
            <person name="Ivanova N."/>
            <person name="Pagani I."/>
            <person name="Berry A."/>
            <person name="Pawlowski K."/>
            <person name="Persson T."/>
            <person name="Vanden Heuvel B."/>
            <person name="Benson D."/>
            <person name="Woyke T."/>
        </authorList>
    </citation>
    <scope>NUCLEOTIDE SEQUENCE [LARGE SCALE GENOMIC DNA]</scope>
    <source>
        <strain evidence="4">4085684</strain>
    </source>
</reference>
<keyword evidence="4" id="KW-1185">Reference proteome</keyword>
<keyword evidence="2" id="KW-1133">Transmembrane helix</keyword>
<feature type="transmembrane region" description="Helical" evidence="2">
    <location>
        <begin position="12"/>
        <end position="33"/>
    </location>
</feature>
<dbReference type="HOGENOM" id="CLU_1174032_0_0_11"/>
<dbReference type="KEGG" id="fsy:FsymDg_2309"/>
<sequence precursor="true">MSNDPWWRNPNIVVPSLVGLLTAVIGPLVAMALTGSATVKPPPQPPTSTAPYTDTPTPTPTRTRTPTPSPVRTTATARPPCTVGTASPSLDTDQAAICTLLRSSLIDRRSCHSRPDLESVAPWNALSAITCETAADSTKVQLLRYRTVADMNAYLDRAAGSVNGLGNCKDGQESNTTWHTSSSGTLGRKVCIFLSNGKFQINWAFDTERVVVVREDPSAVSAASWWDKNACLLTSC</sequence>
<organism evidence="3 4">
    <name type="scientific">Candidatus Protofrankia datiscae</name>
    <dbReference type="NCBI Taxonomy" id="2716812"/>
    <lineage>
        <taxon>Bacteria</taxon>
        <taxon>Bacillati</taxon>
        <taxon>Actinomycetota</taxon>
        <taxon>Actinomycetes</taxon>
        <taxon>Frankiales</taxon>
        <taxon>Frankiaceae</taxon>
        <taxon>Protofrankia</taxon>
    </lineage>
</organism>
<dbReference type="AlphaFoldDB" id="F8B0F1"/>
<dbReference type="Proteomes" id="UP000001549">
    <property type="component" value="Chromosome"/>
</dbReference>
<accession>F8B0F1</accession>
<feature type="region of interest" description="Disordered" evidence="1">
    <location>
        <begin position="37"/>
        <end position="88"/>
    </location>
</feature>
<feature type="compositionally biased region" description="Low complexity" evidence="1">
    <location>
        <begin position="49"/>
        <end position="82"/>
    </location>
</feature>
<evidence type="ECO:0000256" key="2">
    <source>
        <dbReference type="SAM" id="Phobius"/>
    </source>
</evidence>